<feature type="chain" id="PRO_5029914718" evidence="8">
    <location>
        <begin position="26"/>
        <end position="845"/>
    </location>
</feature>
<dbReference type="PANTHER" id="PTHR12191">
    <property type="entry name" value="SOLUTE CARRIER FAMILY 39"/>
    <property type="match status" value="1"/>
</dbReference>
<feature type="transmembrane region" description="Helical" evidence="7">
    <location>
        <begin position="746"/>
        <end position="767"/>
    </location>
</feature>
<feature type="signal peptide" evidence="8">
    <location>
        <begin position="1"/>
        <end position="25"/>
    </location>
</feature>
<dbReference type="EMBL" id="VWYV01000108">
    <property type="protein sequence ID" value="NXE06208.1"/>
    <property type="molecule type" value="Genomic_DNA"/>
</dbReference>
<dbReference type="OrthoDB" id="200954at2759"/>
<evidence type="ECO:0000256" key="5">
    <source>
        <dbReference type="ARBA" id="ARBA00023136"/>
    </source>
</evidence>
<feature type="non-terminal residue" evidence="9">
    <location>
        <position position="845"/>
    </location>
</feature>
<feature type="compositionally biased region" description="Basic residues" evidence="6">
    <location>
        <begin position="239"/>
        <end position="248"/>
    </location>
</feature>
<dbReference type="InterPro" id="IPR050799">
    <property type="entry name" value="ZIP_Transporter"/>
</dbReference>
<dbReference type="PANTHER" id="PTHR12191:SF14">
    <property type="entry name" value="ZINC TRANSPORTER ZIP10"/>
    <property type="match status" value="1"/>
</dbReference>
<protein>
    <submittedName>
        <fullName evidence="9">S39AA protein</fullName>
    </submittedName>
</protein>
<keyword evidence="4 7" id="KW-1133">Transmembrane helix</keyword>
<keyword evidence="8" id="KW-0732">Signal</keyword>
<feature type="compositionally biased region" description="Basic and acidic residues" evidence="6">
    <location>
        <begin position="202"/>
        <end position="226"/>
    </location>
</feature>
<dbReference type="GO" id="GO:0140410">
    <property type="term" value="F:monoatomic cation:bicarbonate symporter activity"/>
    <property type="evidence" value="ECO:0007669"/>
    <property type="project" value="TreeGrafter"/>
</dbReference>
<comment type="caution">
    <text evidence="9">The sequence shown here is derived from an EMBL/GenBank/DDBJ whole genome shotgun (WGS) entry which is preliminary data.</text>
</comment>
<feature type="transmembrane region" description="Helical" evidence="7">
    <location>
        <begin position="815"/>
        <end position="835"/>
    </location>
</feature>
<evidence type="ECO:0000313" key="9">
    <source>
        <dbReference type="EMBL" id="NXE06208.1"/>
    </source>
</evidence>
<evidence type="ECO:0000313" key="10">
    <source>
        <dbReference type="Proteomes" id="UP000533896"/>
    </source>
</evidence>
<proteinExistence type="inferred from homology"/>
<feature type="transmembrane region" description="Helical" evidence="7">
    <location>
        <begin position="509"/>
        <end position="529"/>
    </location>
</feature>
<keyword evidence="3 7" id="KW-0812">Transmembrane</keyword>
<feature type="region of interest" description="Disordered" evidence="6">
    <location>
        <begin position="285"/>
        <end position="330"/>
    </location>
</feature>
<keyword evidence="5 7" id="KW-0472">Membrane</keyword>
<evidence type="ECO:0000256" key="2">
    <source>
        <dbReference type="ARBA" id="ARBA00006939"/>
    </source>
</evidence>
<evidence type="ECO:0000256" key="7">
    <source>
        <dbReference type="SAM" id="Phobius"/>
    </source>
</evidence>
<dbReference type="Pfam" id="PF02535">
    <property type="entry name" value="Zip"/>
    <property type="match status" value="1"/>
</dbReference>
<accession>A0A7K8JN21</accession>
<dbReference type="GO" id="GO:0071578">
    <property type="term" value="P:zinc ion import across plasma membrane"/>
    <property type="evidence" value="ECO:0007669"/>
    <property type="project" value="TreeGrafter"/>
</dbReference>
<gene>
    <name evidence="9" type="primary">Slc39a10</name>
    <name evidence="9" type="ORF">LOPRUF_R05697</name>
</gene>
<feature type="transmembrane region" description="Helical" evidence="7">
    <location>
        <begin position="421"/>
        <end position="447"/>
    </location>
</feature>
<evidence type="ECO:0000256" key="8">
    <source>
        <dbReference type="SAM" id="SignalP"/>
    </source>
</evidence>
<feature type="compositionally biased region" description="Basic and acidic residues" evidence="6">
    <location>
        <begin position="295"/>
        <end position="306"/>
    </location>
</feature>
<keyword evidence="10" id="KW-1185">Reference proteome</keyword>
<feature type="compositionally biased region" description="Basic and acidic residues" evidence="6">
    <location>
        <begin position="165"/>
        <end position="186"/>
    </location>
</feature>
<feature type="non-terminal residue" evidence="9">
    <location>
        <position position="1"/>
    </location>
</feature>
<dbReference type="GO" id="GO:0030003">
    <property type="term" value="P:intracellular monoatomic cation homeostasis"/>
    <property type="evidence" value="ECO:0007669"/>
    <property type="project" value="TreeGrafter"/>
</dbReference>
<feature type="compositionally biased region" description="Basic and acidic residues" evidence="6">
    <location>
        <begin position="257"/>
        <end position="273"/>
    </location>
</feature>
<dbReference type="Proteomes" id="UP000533896">
    <property type="component" value="Unassembled WGS sequence"/>
</dbReference>
<evidence type="ECO:0000256" key="4">
    <source>
        <dbReference type="ARBA" id="ARBA00022989"/>
    </source>
</evidence>
<dbReference type="AlphaFoldDB" id="A0A7K8JN21"/>
<feature type="compositionally biased region" description="Basic and acidic residues" evidence="6">
    <location>
        <begin position="314"/>
        <end position="326"/>
    </location>
</feature>
<sequence>MKVRMHTRFCIICLLTFVFHQCNHCHEDGHDHRPKEEHVHYHNDYQISNASYFQNGGTESVPSKFSTLEAENEQKYYIEKIFDRYGENGRLSSFGLEKLLISLGLGEVKVVMINHDDIGHDHVSHLYALEVQEGKHSHSHNHPHSHSDSENQTTTGMAAKRNHKCVPERDAVVPSVKDDGKHIHDQSRHHHHHHPRLHHHDHNGTHHSRNDSVSHSEHGEQNHEPSTETNTTQDQPERKQRKQKKKQKKISETSGDATRDYAPDHDPGDQYEHNRVHKHDHVHDASHLHVHHHEHSSDRSTSHGHQDSSLGNEDGPHHTSKREAPHKQISVRKHAIFSTHSHKDHNEDERDREECLGVTQLLRYYGLETSSAISPELFIYLCPALLYQIERRLCIVHYDELEDFMKSKNASTENKDKTGASAWFCGIISITVISLLSLLGVILIPIINQWCFKFLLTFLVALAVGTMSGDALLHLLPHVSHVHEHRRSHRHAHGHGVHTEGFLEENDPVLKGLVALGGIYVLFIIEHCIRMYKHYNKQKSKQKWCKKKQTEESPIGRKLSDHKLNNRPDADWLQLKPLAGADDSVLSEDRLNEIELTDLDGQLESPPKNFLSVEEDNNMHHSHNDVSHAAQDHDLHDSEYDSHGEDKMIARKHSHHWHHKHSHHSHGHCHSGKDLKDTGIANIAWMVIMGDGIHNFSDGLAIGAAFSAGLTGGISTSIAVFCHELPHELGDFAVLLKAGMTVKQAIVYNLLSAMMAYVGMLIGTAVGQYANNITLWIFAITAGMFLYVALVDMLPEMLHGDGDNEEHGYCPVGQFILQNLGLLLGFAIMLVIALYEDKIVLDIQF</sequence>
<comment type="similarity">
    <text evidence="2">Belongs to the ZIP transporter (TC 2.A.5) family.</text>
</comment>
<dbReference type="GO" id="GO:0005886">
    <property type="term" value="C:plasma membrane"/>
    <property type="evidence" value="ECO:0007669"/>
    <property type="project" value="TreeGrafter"/>
</dbReference>
<feature type="region of interest" description="Disordered" evidence="6">
    <location>
        <begin position="542"/>
        <end position="563"/>
    </location>
</feature>
<dbReference type="InterPro" id="IPR003689">
    <property type="entry name" value="ZIP"/>
</dbReference>
<feature type="region of interest" description="Disordered" evidence="6">
    <location>
        <begin position="134"/>
        <end position="273"/>
    </location>
</feature>
<evidence type="ECO:0000256" key="3">
    <source>
        <dbReference type="ARBA" id="ARBA00022692"/>
    </source>
</evidence>
<name>A0A7K8JN21_9AVES</name>
<organism evidence="9 10">
    <name type="scientific">Lophotis ruficrista</name>
    <dbReference type="NCBI Taxonomy" id="172689"/>
    <lineage>
        <taxon>Eukaryota</taxon>
        <taxon>Metazoa</taxon>
        <taxon>Chordata</taxon>
        <taxon>Craniata</taxon>
        <taxon>Vertebrata</taxon>
        <taxon>Euteleostomi</taxon>
        <taxon>Archelosauria</taxon>
        <taxon>Archosauria</taxon>
        <taxon>Dinosauria</taxon>
        <taxon>Saurischia</taxon>
        <taxon>Theropoda</taxon>
        <taxon>Coelurosauria</taxon>
        <taxon>Aves</taxon>
        <taxon>Neognathae</taxon>
        <taxon>Neoaves</taxon>
        <taxon>Otidimorphae</taxon>
        <taxon>Otidiformes</taxon>
        <taxon>Otididae</taxon>
        <taxon>Lophotis</taxon>
    </lineage>
</organism>
<evidence type="ECO:0000256" key="1">
    <source>
        <dbReference type="ARBA" id="ARBA00004141"/>
    </source>
</evidence>
<reference evidence="9 10" key="1">
    <citation type="submission" date="2019-09" db="EMBL/GenBank/DDBJ databases">
        <title>Bird 10,000 Genomes (B10K) Project - Family phase.</title>
        <authorList>
            <person name="Zhang G."/>
        </authorList>
    </citation>
    <scope>NUCLEOTIDE SEQUENCE [LARGE SCALE GENOMIC DNA]</scope>
    <source>
        <strain evidence="9">B10K-CU-031-23</strain>
    </source>
</reference>
<comment type="subcellular location">
    <subcellularLocation>
        <location evidence="1">Membrane</location>
        <topology evidence="1">Multi-pass membrane protein</topology>
    </subcellularLocation>
</comment>
<feature type="compositionally biased region" description="Basic and acidic residues" evidence="6">
    <location>
        <begin position="548"/>
        <end position="563"/>
    </location>
</feature>
<evidence type="ECO:0000256" key="6">
    <source>
        <dbReference type="SAM" id="MobiDB-lite"/>
    </source>
</evidence>
<feature type="transmembrane region" description="Helical" evidence="7">
    <location>
        <begin position="773"/>
        <end position="794"/>
    </location>
</feature>
<dbReference type="GO" id="GO:0005385">
    <property type="term" value="F:zinc ion transmembrane transporter activity"/>
    <property type="evidence" value="ECO:0007669"/>
    <property type="project" value="TreeGrafter"/>
</dbReference>
<feature type="compositionally biased region" description="Basic residues" evidence="6">
    <location>
        <begin position="187"/>
        <end position="201"/>
    </location>
</feature>
<feature type="transmembrane region" description="Helical" evidence="7">
    <location>
        <begin position="454"/>
        <end position="476"/>
    </location>
</feature>